<dbReference type="InterPro" id="IPR000801">
    <property type="entry name" value="Esterase-like"/>
</dbReference>
<dbReference type="GO" id="GO:0016787">
    <property type="term" value="F:hydrolase activity"/>
    <property type="evidence" value="ECO:0007669"/>
    <property type="project" value="UniProtKB-KW"/>
</dbReference>
<dbReference type="Pfam" id="PF00756">
    <property type="entry name" value="Esterase"/>
    <property type="match status" value="1"/>
</dbReference>
<keyword evidence="2" id="KW-1185">Reference proteome</keyword>
<dbReference type="EMBL" id="JBHSBW010000003">
    <property type="protein sequence ID" value="MFC4209728.1"/>
    <property type="molecule type" value="Genomic_DNA"/>
</dbReference>
<dbReference type="InterPro" id="IPR029058">
    <property type="entry name" value="AB_hydrolase_fold"/>
</dbReference>
<keyword evidence="1" id="KW-0378">Hydrolase</keyword>
<gene>
    <name evidence="1" type="ORF">ACFOWA_00960</name>
</gene>
<accession>A0ABV8P6I2</accession>
<name>A0ABV8P6I2_9SPHI</name>
<comment type="caution">
    <text evidence="1">The sequence shown here is derived from an EMBL/GenBank/DDBJ whole genome shotgun (WGS) entry which is preliminary data.</text>
</comment>
<evidence type="ECO:0000313" key="2">
    <source>
        <dbReference type="Proteomes" id="UP001595789"/>
    </source>
</evidence>
<reference evidence="2" key="1">
    <citation type="journal article" date="2019" name="Int. J. Syst. Evol. Microbiol.">
        <title>The Global Catalogue of Microorganisms (GCM) 10K type strain sequencing project: providing services to taxonomists for standard genome sequencing and annotation.</title>
        <authorList>
            <consortium name="The Broad Institute Genomics Platform"/>
            <consortium name="The Broad Institute Genome Sequencing Center for Infectious Disease"/>
            <person name="Wu L."/>
            <person name="Ma J."/>
        </authorList>
    </citation>
    <scope>NUCLEOTIDE SEQUENCE [LARGE SCALE GENOMIC DNA]</scope>
    <source>
        <strain evidence="2">CCM 8691</strain>
    </source>
</reference>
<proteinExistence type="predicted"/>
<dbReference type="RefSeq" id="WP_378980928.1">
    <property type="nucleotide sequence ID" value="NZ_JBHSBW010000003.1"/>
</dbReference>
<organism evidence="1 2">
    <name type="scientific">Pedobacter lithocola</name>
    <dbReference type="NCBI Taxonomy" id="1908239"/>
    <lineage>
        <taxon>Bacteria</taxon>
        <taxon>Pseudomonadati</taxon>
        <taxon>Bacteroidota</taxon>
        <taxon>Sphingobacteriia</taxon>
        <taxon>Sphingobacteriales</taxon>
        <taxon>Sphingobacteriaceae</taxon>
        <taxon>Pedobacter</taxon>
    </lineage>
</organism>
<sequence>MRKFCTTLLLVCVYGPLSAQQIKLDNKNKLNIYSKSENLERTIYIQLPKDYGRVNKHYPLIVLFDAQDQSLYKYTFSTIDRLAWTNDIPEAIFVGIIQDDRSKELNFEKNETTSLRFLDFLKNDLINYLSEKYLLTDSTRS</sequence>
<dbReference type="Proteomes" id="UP001595789">
    <property type="component" value="Unassembled WGS sequence"/>
</dbReference>
<dbReference type="Gene3D" id="3.40.50.1820">
    <property type="entry name" value="alpha/beta hydrolase"/>
    <property type="match status" value="1"/>
</dbReference>
<dbReference type="SUPFAM" id="SSF53474">
    <property type="entry name" value="alpha/beta-Hydrolases"/>
    <property type="match status" value="1"/>
</dbReference>
<protein>
    <submittedName>
        <fullName evidence="1">Alpha/beta hydrolase-fold protein</fullName>
    </submittedName>
</protein>
<evidence type="ECO:0000313" key="1">
    <source>
        <dbReference type="EMBL" id="MFC4209728.1"/>
    </source>
</evidence>